<dbReference type="AlphaFoldDB" id="A0A0A9G8G4"/>
<reference evidence="1" key="1">
    <citation type="submission" date="2014-09" db="EMBL/GenBank/DDBJ databases">
        <authorList>
            <person name="Magalhaes I.L.F."/>
            <person name="Oliveira U."/>
            <person name="Santos F.R."/>
            <person name="Vidigal T.H.D.A."/>
            <person name="Brescovit A.D."/>
            <person name="Santos A.J."/>
        </authorList>
    </citation>
    <scope>NUCLEOTIDE SEQUENCE</scope>
    <source>
        <tissue evidence="1">Shoot tissue taken approximately 20 cm above the soil surface</tissue>
    </source>
</reference>
<organism evidence="1">
    <name type="scientific">Arundo donax</name>
    <name type="common">Giant reed</name>
    <name type="synonym">Donax arundinaceus</name>
    <dbReference type="NCBI Taxonomy" id="35708"/>
    <lineage>
        <taxon>Eukaryota</taxon>
        <taxon>Viridiplantae</taxon>
        <taxon>Streptophyta</taxon>
        <taxon>Embryophyta</taxon>
        <taxon>Tracheophyta</taxon>
        <taxon>Spermatophyta</taxon>
        <taxon>Magnoliopsida</taxon>
        <taxon>Liliopsida</taxon>
        <taxon>Poales</taxon>
        <taxon>Poaceae</taxon>
        <taxon>PACMAD clade</taxon>
        <taxon>Arundinoideae</taxon>
        <taxon>Arundineae</taxon>
        <taxon>Arundo</taxon>
    </lineage>
</organism>
<name>A0A0A9G8G4_ARUDO</name>
<dbReference type="EMBL" id="GBRH01176531">
    <property type="protein sequence ID" value="JAE21365.1"/>
    <property type="molecule type" value="Transcribed_RNA"/>
</dbReference>
<sequence length="26" mass="2699">MGPICLVCCHGYHCLTALAGTLPLIV</sequence>
<accession>A0A0A9G8G4</accession>
<evidence type="ECO:0000313" key="1">
    <source>
        <dbReference type="EMBL" id="JAE21365.1"/>
    </source>
</evidence>
<reference evidence="1" key="2">
    <citation type="journal article" date="2015" name="Data Brief">
        <title>Shoot transcriptome of the giant reed, Arundo donax.</title>
        <authorList>
            <person name="Barrero R.A."/>
            <person name="Guerrero F.D."/>
            <person name="Moolhuijzen P."/>
            <person name="Goolsby J.A."/>
            <person name="Tidwell J."/>
            <person name="Bellgard S.E."/>
            <person name="Bellgard M.I."/>
        </authorList>
    </citation>
    <scope>NUCLEOTIDE SEQUENCE</scope>
    <source>
        <tissue evidence="1">Shoot tissue taken approximately 20 cm above the soil surface</tissue>
    </source>
</reference>
<proteinExistence type="predicted"/>
<protein>
    <submittedName>
        <fullName evidence="1">Uncharacterized protein</fullName>
    </submittedName>
</protein>